<accession>A0ABS8UTL9</accession>
<gene>
    <name evidence="3" type="ORF">HAX54_021069</name>
</gene>
<comment type="caution">
    <text evidence="3">The sequence shown here is derived from an EMBL/GenBank/DDBJ whole genome shotgun (WGS) entry which is preliminary data.</text>
</comment>
<name>A0ABS8UTL9_DATST</name>
<evidence type="ECO:0000256" key="2">
    <source>
        <dbReference type="SAM" id="Phobius"/>
    </source>
</evidence>
<evidence type="ECO:0000313" key="4">
    <source>
        <dbReference type="Proteomes" id="UP000823775"/>
    </source>
</evidence>
<evidence type="ECO:0000313" key="3">
    <source>
        <dbReference type="EMBL" id="MCD9637662.1"/>
    </source>
</evidence>
<organism evidence="3 4">
    <name type="scientific">Datura stramonium</name>
    <name type="common">Jimsonweed</name>
    <name type="synonym">Common thornapple</name>
    <dbReference type="NCBI Taxonomy" id="4076"/>
    <lineage>
        <taxon>Eukaryota</taxon>
        <taxon>Viridiplantae</taxon>
        <taxon>Streptophyta</taxon>
        <taxon>Embryophyta</taxon>
        <taxon>Tracheophyta</taxon>
        <taxon>Spermatophyta</taxon>
        <taxon>Magnoliopsida</taxon>
        <taxon>eudicotyledons</taxon>
        <taxon>Gunneridae</taxon>
        <taxon>Pentapetalae</taxon>
        <taxon>asterids</taxon>
        <taxon>lamiids</taxon>
        <taxon>Solanales</taxon>
        <taxon>Solanaceae</taxon>
        <taxon>Solanoideae</taxon>
        <taxon>Datureae</taxon>
        <taxon>Datura</taxon>
    </lineage>
</organism>
<keyword evidence="2" id="KW-0812">Transmembrane</keyword>
<feature type="transmembrane region" description="Helical" evidence="2">
    <location>
        <begin position="33"/>
        <end position="54"/>
    </location>
</feature>
<proteinExistence type="predicted"/>
<protein>
    <submittedName>
        <fullName evidence="3">Uncharacterized protein</fullName>
    </submittedName>
</protein>
<evidence type="ECO:0000256" key="1">
    <source>
        <dbReference type="SAM" id="MobiDB-lite"/>
    </source>
</evidence>
<reference evidence="3 4" key="1">
    <citation type="journal article" date="2021" name="BMC Genomics">
        <title>Datura genome reveals duplications of psychoactive alkaloid biosynthetic genes and high mutation rate following tissue culture.</title>
        <authorList>
            <person name="Rajewski A."/>
            <person name="Carter-House D."/>
            <person name="Stajich J."/>
            <person name="Litt A."/>
        </authorList>
    </citation>
    <scope>NUCLEOTIDE SEQUENCE [LARGE SCALE GENOMIC DNA]</scope>
    <source>
        <strain evidence="3">AR-01</strain>
    </source>
</reference>
<keyword evidence="2" id="KW-0472">Membrane</keyword>
<dbReference type="Proteomes" id="UP000823775">
    <property type="component" value="Unassembled WGS sequence"/>
</dbReference>
<feature type="region of interest" description="Disordered" evidence="1">
    <location>
        <begin position="1"/>
        <end position="24"/>
    </location>
</feature>
<dbReference type="EMBL" id="JACEIK010002532">
    <property type="protein sequence ID" value="MCD9637662.1"/>
    <property type="molecule type" value="Genomic_DNA"/>
</dbReference>
<keyword evidence="4" id="KW-1185">Reference proteome</keyword>
<keyword evidence="2" id="KW-1133">Transmembrane helix</keyword>
<sequence length="85" mass="9500">MHRVGEVGASLSKVPESAEHIGDHDMEGKSQTLIGVMALLVLLLLRLLPLKVLIRRLYVRPWLQHRTLALSATRRLVSIELACLP</sequence>